<comment type="similarity">
    <text evidence="3 9 11">Belongs to the uracil-DNA glycosylase (UDG) superfamily. UNG family.</text>
</comment>
<evidence type="ECO:0000256" key="10">
    <source>
        <dbReference type="PROSITE-ProRule" id="PRU10072"/>
    </source>
</evidence>
<reference evidence="13" key="1">
    <citation type="submission" date="2020-10" db="EMBL/GenBank/DDBJ databases">
        <authorList>
            <person name="Gilroy R."/>
        </authorList>
    </citation>
    <scope>NUCLEOTIDE SEQUENCE</scope>
    <source>
        <strain evidence="13">11300</strain>
    </source>
</reference>
<dbReference type="GO" id="GO:0005737">
    <property type="term" value="C:cytoplasm"/>
    <property type="evidence" value="ECO:0007669"/>
    <property type="project" value="UniProtKB-SubCell"/>
</dbReference>
<comment type="caution">
    <text evidence="13">The sequence shown here is derived from an EMBL/GenBank/DDBJ whole genome shotgun (WGS) entry which is preliminary data.</text>
</comment>
<gene>
    <name evidence="9 13" type="primary">ung</name>
    <name evidence="13" type="ORF">IAD16_07030</name>
</gene>
<feature type="domain" description="Uracil-DNA glycosylase-like" evidence="12">
    <location>
        <begin position="49"/>
        <end position="209"/>
    </location>
</feature>
<dbReference type="InterPro" id="IPR002043">
    <property type="entry name" value="UDG_fam1"/>
</dbReference>
<dbReference type="PROSITE" id="PS00130">
    <property type="entry name" value="U_DNA_GLYCOSYLASE"/>
    <property type="match status" value="1"/>
</dbReference>
<evidence type="ECO:0000256" key="11">
    <source>
        <dbReference type="RuleBase" id="RU003780"/>
    </source>
</evidence>
<evidence type="ECO:0000256" key="1">
    <source>
        <dbReference type="ARBA" id="ARBA00001400"/>
    </source>
</evidence>
<evidence type="ECO:0000256" key="5">
    <source>
        <dbReference type="ARBA" id="ARBA00018429"/>
    </source>
</evidence>
<dbReference type="NCBIfam" id="NF003589">
    <property type="entry name" value="PRK05254.1-2"/>
    <property type="match status" value="1"/>
</dbReference>
<keyword evidence="6 9" id="KW-0227">DNA damage</keyword>
<sequence length="222" mass="25476">MTKIGNDWDIMLQDEFDRPYFKRLENFLTEERARYEIYPPQEDVFNALRYSSFQDTKVVILGQDPYHEPGQAHGLCFSVNKGVTIPPSLVNIYKEIENDLGIKMPGHGYLADWAKQGVLLLNTVLTVRRGQANSHKGKGWEIFTDRIVEILNERQKPMVFILWGANAKSKTELITNKEHMVITGAHPSPLSAWKGFFGGRYFSKANRYLEITGQEPVDWGIL</sequence>
<dbReference type="SMART" id="SM00986">
    <property type="entry name" value="UDG"/>
    <property type="match status" value="1"/>
</dbReference>
<reference evidence="13" key="2">
    <citation type="journal article" date="2021" name="PeerJ">
        <title>Extensive microbial diversity within the chicken gut microbiome revealed by metagenomics and culture.</title>
        <authorList>
            <person name="Gilroy R."/>
            <person name="Ravi A."/>
            <person name="Getino M."/>
            <person name="Pursley I."/>
            <person name="Horton D.L."/>
            <person name="Alikhan N.F."/>
            <person name="Baker D."/>
            <person name="Gharbi K."/>
            <person name="Hall N."/>
            <person name="Watson M."/>
            <person name="Adriaenssens E.M."/>
            <person name="Foster-Nyarko E."/>
            <person name="Jarju S."/>
            <person name="Secka A."/>
            <person name="Antonio M."/>
            <person name="Oren A."/>
            <person name="Chaudhuri R.R."/>
            <person name="La Ragione R."/>
            <person name="Hildebrand F."/>
            <person name="Pallen M.J."/>
        </authorList>
    </citation>
    <scope>NUCLEOTIDE SEQUENCE</scope>
    <source>
        <strain evidence="13">11300</strain>
    </source>
</reference>
<comment type="subcellular location">
    <subcellularLocation>
        <location evidence="9">Cytoplasm</location>
    </subcellularLocation>
</comment>
<dbReference type="InterPro" id="IPR018085">
    <property type="entry name" value="Ura-DNA_Glyclase_AS"/>
</dbReference>
<accession>A0A9D1I554</accession>
<dbReference type="NCBIfam" id="NF003592">
    <property type="entry name" value="PRK05254.1-5"/>
    <property type="match status" value="1"/>
</dbReference>
<dbReference type="FunFam" id="3.40.470.10:FF:000001">
    <property type="entry name" value="Uracil-DNA glycosylase"/>
    <property type="match status" value="1"/>
</dbReference>
<protein>
    <recommendedName>
        <fullName evidence="5 9">Uracil-DNA glycosylase</fullName>
        <shortName evidence="9">UDG</shortName>
        <ecNumber evidence="4 9">3.2.2.27</ecNumber>
    </recommendedName>
</protein>
<dbReference type="NCBIfam" id="NF003588">
    <property type="entry name" value="PRK05254.1-1"/>
    <property type="match status" value="1"/>
</dbReference>
<proteinExistence type="inferred from homology"/>
<dbReference type="InterPro" id="IPR005122">
    <property type="entry name" value="Uracil-DNA_glycosylase-like"/>
</dbReference>
<dbReference type="EMBL" id="DVMO01000103">
    <property type="protein sequence ID" value="HIU28112.1"/>
    <property type="molecule type" value="Genomic_DNA"/>
</dbReference>
<dbReference type="CDD" id="cd10027">
    <property type="entry name" value="UDG-F1-like"/>
    <property type="match status" value="1"/>
</dbReference>
<dbReference type="SUPFAM" id="SSF52141">
    <property type="entry name" value="Uracil-DNA glycosylase-like"/>
    <property type="match status" value="1"/>
</dbReference>
<keyword evidence="13" id="KW-0326">Glycosidase</keyword>
<dbReference type="Proteomes" id="UP000824091">
    <property type="component" value="Unassembled WGS sequence"/>
</dbReference>
<evidence type="ECO:0000256" key="4">
    <source>
        <dbReference type="ARBA" id="ARBA00012030"/>
    </source>
</evidence>
<dbReference type="Gene3D" id="3.40.470.10">
    <property type="entry name" value="Uracil-DNA glycosylase-like domain"/>
    <property type="match status" value="1"/>
</dbReference>
<evidence type="ECO:0000256" key="6">
    <source>
        <dbReference type="ARBA" id="ARBA00022763"/>
    </source>
</evidence>
<dbReference type="HAMAP" id="MF_00148">
    <property type="entry name" value="UDG"/>
    <property type="match status" value="1"/>
</dbReference>
<comment type="catalytic activity">
    <reaction evidence="1 9 11">
        <text>Hydrolyzes single-stranded DNA or mismatched double-stranded DNA and polynucleotides, releasing free uracil.</text>
        <dbReference type="EC" id="3.2.2.27"/>
    </reaction>
</comment>
<dbReference type="InterPro" id="IPR036895">
    <property type="entry name" value="Uracil-DNA_glycosylase-like_sf"/>
</dbReference>
<keyword evidence="9" id="KW-0963">Cytoplasm</keyword>
<organism evidence="13 14">
    <name type="scientific">Candidatus Fimisoma avicola</name>
    <dbReference type="NCBI Taxonomy" id="2840826"/>
    <lineage>
        <taxon>Bacteria</taxon>
        <taxon>Bacillati</taxon>
        <taxon>Bacillota</taxon>
        <taxon>Clostridia</taxon>
        <taxon>Eubacteriales</taxon>
        <taxon>Candidatus Fimisoma</taxon>
    </lineage>
</organism>
<dbReference type="NCBIfam" id="TIGR00628">
    <property type="entry name" value="ung"/>
    <property type="match status" value="1"/>
</dbReference>
<dbReference type="PANTHER" id="PTHR11264">
    <property type="entry name" value="URACIL-DNA GLYCOSYLASE"/>
    <property type="match status" value="1"/>
</dbReference>
<evidence type="ECO:0000256" key="2">
    <source>
        <dbReference type="ARBA" id="ARBA00002631"/>
    </source>
</evidence>
<name>A0A9D1I554_9FIRM</name>
<dbReference type="GO" id="GO:0097510">
    <property type="term" value="P:base-excision repair, AP site formation via deaminated base removal"/>
    <property type="evidence" value="ECO:0007669"/>
    <property type="project" value="TreeGrafter"/>
</dbReference>
<dbReference type="Pfam" id="PF03167">
    <property type="entry name" value="UDG"/>
    <property type="match status" value="1"/>
</dbReference>
<evidence type="ECO:0000256" key="7">
    <source>
        <dbReference type="ARBA" id="ARBA00022801"/>
    </source>
</evidence>
<dbReference type="EC" id="3.2.2.27" evidence="4 9"/>
<dbReference type="NCBIfam" id="NF003591">
    <property type="entry name" value="PRK05254.1-4"/>
    <property type="match status" value="1"/>
</dbReference>
<evidence type="ECO:0000256" key="3">
    <source>
        <dbReference type="ARBA" id="ARBA00008184"/>
    </source>
</evidence>
<feature type="active site" description="Proton acceptor" evidence="9 10">
    <location>
        <position position="64"/>
    </location>
</feature>
<evidence type="ECO:0000313" key="13">
    <source>
        <dbReference type="EMBL" id="HIU28112.1"/>
    </source>
</evidence>
<evidence type="ECO:0000259" key="12">
    <source>
        <dbReference type="SMART" id="SM00986"/>
    </source>
</evidence>
<evidence type="ECO:0000256" key="8">
    <source>
        <dbReference type="ARBA" id="ARBA00023204"/>
    </source>
</evidence>
<evidence type="ECO:0000256" key="9">
    <source>
        <dbReference type="HAMAP-Rule" id="MF_00148"/>
    </source>
</evidence>
<comment type="function">
    <text evidence="2 9 11">Excises uracil residues from the DNA which can arise as a result of misincorporation of dUMP residues by DNA polymerase or due to deamination of cytosine.</text>
</comment>
<dbReference type="SMART" id="SM00987">
    <property type="entry name" value="UreE_C"/>
    <property type="match status" value="1"/>
</dbReference>
<dbReference type="AlphaFoldDB" id="A0A9D1I554"/>
<dbReference type="GO" id="GO:0004844">
    <property type="term" value="F:uracil DNA N-glycosylase activity"/>
    <property type="evidence" value="ECO:0007669"/>
    <property type="project" value="UniProtKB-UniRule"/>
</dbReference>
<dbReference type="PANTHER" id="PTHR11264:SF0">
    <property type="entry name" value="URACIL-DNA GLYCOSYLASE"/>
    <property type="match status" value="1"/>
</dbReference>
<keyword evidence="7 9" id="KW-0378">Hydrolase</keyword>
<keyword evidence="8 9" id="KW-0234">DNA repair</keyword>
<evidence type="ECO:0000313" key="14">
    <source>
        <dbReference type="Proteomes" id="UP000824091"/>
    </source>
</evidence>